<reference evidence="2" key="1">
    <citation type="submission" date="2023-10" db="EMBL/GenBank/DDBJ databases">
        <authorList>
            <person name="Chen Y."/>
            <person name="Shah S."/>
            <person name="Dougan E. K."/>
            <person name="Thang M."/>
            <person name="Chan C."/>
        </authorList>
    </citation>
    <scope>NUCLEOTIDE SEQUENCE [LARGE SCALE GENOMIC DNA]</scope>
</reference>
<feature type="compositionally biased region" description="Basic and acidic residues" evidence="1">
    <location>
        <begin position="39"/>
        <end position="48"/>
    </location>
</feature>
<gene>
    <name evidence="2" type="ORF">PCOR1329_LOCUS70590</name>
</gene>
<feature type="compositionally biased region" description="Basic and acidic residues" evidence="1">
    <location>
        <begin position="241"/>
        <end position="250"/>
    </location>
</feature>
<dbReference type="Proteomes" id="UP001189429">
    <property type="component" value="Unassembled WGS sequence"/>
</dbReference>
<comment type="caution">
    <text evidence="2">The sequence shown here is derived from an EMBL/GenBank/DDBJ whole genome shotgun (WGS) entry which is preliminary data.</text>
</comment>
<name>A0ABN9WU71_9DINO</name>
<organism evidence="2 3">
    <name type="scientific">Prorocentrum cordatum</name>
    <dbReference type="NCBI Taxonomy" id="2364126"/>
    <lineage>
        <taxon>Eukaryota</taxon>
        <taxon>Sar</taxon>
        <taxon>Alveolata</taxon>
        <taxon>Dinophyceae</taxon>
        <taxon>Prorocentrales</taxon>
        <taxon>Prorocentraceae</taxon>
        <taxon>Prorocentrum</taxon>
    </lineage>
</organism>
<feature type="compositionally biased region" description="Polar residues" evidence="1">
    <location>
        <begin position="70"/>
        <end position="80"/>
    </location>
</feature>
<feature type="compositionally biased region" description="Low complexity" evidence="1">
    <location>
        <begin position="54"/>
        <end position="69"/>
    </location>
</feature>
<evidence type="ECO:0000313" key="3">
    <source>
        <dbReference type="Proteomes" id="UP001189429"/>
    </source>
</evidence>
<evidence type="ECO:0000313" key="2">
    <source>
        <dbReference type="EMBL" id="CAK0890314.1"/>
    </source>
</evidence>
<feature type="region of interest" description="Disordered" evidence="1">
    <location>
        <begin position="35"/>
        <end position="95"/>
    </location>
</feature>
<sequence>RRSALEAERRRAGEREAAERRLRQAEFIQRVRAIHDRRRASEAAEKAQQRVSLSRRGSAGTAGSARAQACSQLDASSAHSTPRGPPPPPGGAADAEARLRPASWLLEPPEEAAAEERLREAVRLARLRLEGLGLSQARRSQEAAELTQLLSLTKDSPNCRRCDLLSTDLSSMLRALRRTCAAAMAAQPGCACGGPDGCGVVLRELAEAVGNVSRVSEYSGLERLAAHLSRHSAPGGASPPEPRRARERPA</sequence>
<evidence type="ECO:0000256" key="1">
    <source>
        <dbReference type="SAM" id="MobiDB-lite"/>
    </source>
</evidence>
<feature type="non-terminal residue" evidence="2">
    <location>
        <position position="250"/>
    </location>
</feature>
<accession>A0ABN9WU71</accession>
<protein>
    <submittedName>
        <fullName evidence="2">Uncharacterized protein</fullName>
    </submittedName>
</protein>
<dbReference type="EMBL" id="CAUYUJ010019335">
    <property type="protein sequence ID" value="CAK0890314.1"/>
    <property type="molecule type" value="Genomic_DNA"/>
</dbReference>
<feature type="non-terminal residue" evidence="2">
    <location>
        <position position="1"/>
    </location>
</feature>
<keyword evidence="3" id="KW-1185">Reference proteome</keyword>
<proteinExistence type="predicted"/>
<feature type="region of interest" description="Disordered" evidence="1">
    <location>
        <begin position="227"/>
        <end position="250"/>
    </location>
</feature>